<feature type="transmembrane region" description="Helical" evidence="1">
    <location>
        <begin position="99"/>
        <end position="120"/>
    </location>
</feature>
<evidence type="ECO:0000256" key="2">
    <source>
        <dbReference type="SAM" id="SignalP"/>
    </source>
</evidence>
<dbReference type="AlphaFoldDB" id="A0A1W1ZPV8"/>
<keyword evidence="4" id="KW-1185">Reference proteome</keyword>
<dbReference type="Proteomes" id="UP000192393">
    <property type="component" value="Unassembled WGS sequence"/>
</dbReference>
<keyword evidence="2" id="KW-0732">Signal</keyword>
<feature type="chain" id="PRO_5010721675" description="Glycine zipper" evidence="2">
    <location>
        <begin position="18"/>
        <end position="145"/>
    </location>
</feature>
<evidence type="ECO:0000256" key="1">
    <source>
        <dbReference type="SAM" id="Phobius"/>
    </source>
</evidence>
<dbReference type="EMBL" id="FWXS01000003">
    <property type="protein sequence ID" value="SMC50293.1"/>
    <property type="molecule type" value="Genomic_DNA"/>
</dbReference>
<reference evidence="3 4" key="1">
    <citation type="submission" date="2017-04" db="EMBL/GenBank/DDBJ databases">
        <authorList>
            <person name="Afonso C.L."/>
            <person name="Miller P.J."/>
            <person name="Scott M.A."/>
            <person name="Spackman E."/>
            <person name="Goraichik I."/>
            <person name="Dimitrov K.M."/>
            <person name="Suarez D.L."/>
            <person name="Swayne D.E."/>
        </authorList>
    </citation>
    <scope>NUCLEOTIDE SEQUENCE [LARGE SCALE GENOMIC DNA]</scope>
    <source>
        <strain evidence="3 4">CGMCC 1.12708</strain>
    </source>
</reference>
<keyword evidence="1" id="KW-0812">Transmembrane</keyword>
<evidence type="ECO:0000313" key="3">
    <source>
        <dbReference type="EMBL" id="SMC50293.1"/>
    </source>
</evidence>
<dbReference type="RefSeq" id="WP_084016722.1">
    <property type="nucleotide sequence ID" value="NZ_FWXS01000003.1"/>
</dbReference>
<organism evidence="3 4">
    <name type="scientific">Moheibacter sediminis</name>
    <dbReference type="NCBI Taxonomy" id="1434700"/>
    <lineage>
        <taxon>Bacteria</taxon>
        <taxon>Pseudomonadati</taxon>
        <taxon>Bacteroidota</taxon>
        <taxon>Flavobacteriia</taxon>
        <taxon>Flavobacteriales</taxon>
        <taxon>Weeksellaceae</taxon>
        <taxon>Moheibacter</taxon>
    </lineage>
</organism>
<gene>
    <name evidence="3" type="ORF">SAMN06296427_103132</name>
</gene>
<accession>A0A1W1ZPV8</accession>
<proteinExistence type="predicted"/>
<keyword evidence="1" id="KW-0472">Membrane</keyword>
<sequence>MKRLLYLCLFLGSLSFAQEFKQIKVTDENSSKTLKNVSVNFETNLLSYNDENGQFVTENIDKYEKIQVKKGTNWLAGMLGGMAGGFLGNAISRGKDEEIWYGAGPAILIGAGIGAIVGTLSPRYKVLKKENTSISLGLNSVKYTF</sequence>
<protein>
    <recommendedName>
        <fullName evidence="5">Glycine zipper</fullName>
    </recommendedName>
</protein>
<name>A0A1W1ZPV8_9FLAO</name>
<feature type="signal peptide" evidence="2">
    <location>
        <begin position="1"/>
        <end position="17"/>
    </location>
</feature>
<evidence type="ECO:0000313" key="4">
    <source>
        <dbReference type="Proteomes" id="UP000192393"/>
    </source>
</evidence>
<evidence type="ECO:0008006" key="5">
    <source>
        <dbReference type="Google" id="ProtNLM"/>
    </source>
</evidence>
<keyword evidence="1" id="KW-1133">Transmembrane helix</keyword>